<evidence type="ECO:0000259" key="1">
    <source>
        <dbReference type="Pfam" id="PF13701"/>
    </source>
</evidence>
<dbReference type="Pfam" id="PF13701">
    <property type="entry name" value="DDE_Tnp_1_4"/>
    <property type="match status" value="1"/>
</dbReference>
<dbReference type="AlphaFoldDB" id="A0A563VNK3"/>
<dbReference type="InterPro" id="IPR047960">
    <property type="entry name" value="Transpos_IS1380"/>
</dbReference>
<protein>
    <submittedName>
        <fullName evidence="2">Transposase</fullName>
    </submittedName>
</protein>
<dbReference type="NCBIfam" id="NF033539">
    <property type="entry name" value="transpos_IS1380"/>
    <property type="match status" value="1"/>
</dbReference>
<dbReference type="EMBL" id="CAACVJ010000087">
    <property type="protein sequence ID" value="VEP12999.1"/>
    <property type="molecule type" value="Genomic_DNA"/>
</dbReference>
<organism evidence="2 3">
    <name type="scientific">Hyella patelloides LEGE 07179</name>
    <dbReference type="NCBI Taxonomy" id="945734"/>
    <lineage>
        <taxon>Bacteria</taxon>
        <taxon>Bacillati</taxon>
        <taxon>Cyanobacteriota</taxon>
        <taxon>Cyanophyceae</taxon>
        <taxon>Pleurocapsales</taxon>
        <taxon>Hyellaceae</taxon>
        <taxon>Hyella</taxon>
    </lineage>
</organism>
<evidence type="ECO:0000313" key="2">
    <source>
        <dbReference type="EMBL" id="VEP12999.1"/>
    </source>
</evidence>
<reference evidence="2 3" key="1">
    <citation type="submission" date="2019-01" db="EMBL/GenBank/DDBJ databases">
        <authorList>
            <person name="Brito A."/>
        </authorList>
    </citation>
    <scope>NUCLEOTIDE SEQUENCE [LARGE SCALE GENOMIC DNA]</scope>
    <source>
        <strain evidence="2">1</strain>
    </source>
</reference>
<proteinExistence type="predicted"/>
<accession>A0A563VNK3</accession>
<gene>
    <name evidence="2" type="ORF">H1P_1770006</name>
</gene>
<feature type="domain" description="Transposase DDE" evidence="1">
    <location>
        <begin position="18"/>
        <end position="417"/>
    </location>
</feature>
<name>A0A563VNK3_9CYAN</name>
<keyword evidence="3" id="KW-1185">Reference proteome</keyword>
<evidence type="ECO:0000313" key="3">
    <source>
        <dbReference type="Proteomes" id="UP000320055"/>
    </source>
</evidence>
<dbReference type="Proteomes" id="UP000320055">
    <property type="component" value="Unassembled WGS sequence"/>
</dbReference>
<dbReference type="InterPro" id="IPR025668">
    <property type="entry name" value="Tnp_DDE_dom"/>
</dbReference>
<sequence>MTPNSTQYIPNLLNLGNIKGRKVIANFSGGKITSDAGIVLLADKNKKLKITSRFAEYFQDYRDSSYTNYSVHKLLAQRVYGIILGYEDVNDHDKLRHDPALAIALDKLNFIDSSERVLAGKSTINRPEYCPETIINQKSSRYHKIEPDPKEIERAFVDIFLASYQKPPKQIVLDMDVTDDQVHGNQEGAFFNPYYKGVCYAPLYIFCGHHLLVAKLRSSNVDPATGALAELKRVIGLIRKKWKDTQIIVRGDSAYSREDIMAWCEEQIRVDYVLAMATNSQLKLRASDVIEKAQADYQSRLEPVTKLMETLFSPNEELEEVKNLVPSATWYRSLCYKTQQSWSRSRRVVTKVTHGNKGLKIRHVVTSLPASLIPPSKLYTDKYCPRGEMENRIKEQQLDLFADRTSTQTMMSNQLRL</sequence>